<dbReference type="Pfam" id="PF13302">
    <property type="entry name" value="Acetyltransf_3"/>
    <property type="match status" value="1"/>
</dbReference>
<protein>
    <submittedName>
        <fullName evidence="2">Protein N-acetyltransferase, RimJ/RimL family</fullName>
    </submittedName>
</protein>
<dbReference type="Gene3D" id="3.40.630.30">
    <property type="match status" value="1"/>
</dbReference>
<gene>
    <name evidence="2" type="ORF">SAMN05444266_11168</name>
</gene>
<dbReference type="InterPro" id="IPR051531">
    <property type="entry name" value="N-acetyltransferase"/>
</dbReference>
<keyword evidence="2" id="KW-0808">Transferase</keyword>
<dbReference type="STRING" id="1419482.SAMN05444266_11168"/>
<dbReference type="SUPFAM" id="SSF55729">
    <property type="entry name" value="Acyl-CoA N-acyltransferases (Nat)"/>
    <property type="match status" value="1"/>
</dbReference>
<evidence type="ECO:0000313" key="3">
    <source>
        <dbReference type="Proteomes" id="UP000184420"/>
    </source>
</evidence>
<reference evidence="2 3" key="1">
    <citation type="submission" date="2016-11" db="EMBL/GenBank/DDBJ databases">
        <authorList>
            <person name="Jaros S."/>
            <person name="Januszkiewicz K."/>
            <person name="Wedrychowicz H."/>
        </authorList>
    </citation>
    <scope>NUCLEOTIDE SEQUENCE [LARGE SCALE GENOMIC DNA]</scope>
    <source>
        <strain evidence="2 3">DSM 27406</strain>
    </source>
</reference>
<name>A0A1M7LPN1_9BACT</name>
<dbReference type="InterPro" id="IPR016181">
    <property type="entry name" value="Acyl_CoA_acyltransferase"/>
</dbReference>
<keyword evidence="3" id="KW-1185">Reference proteome</keyword>
<evidence type="ECO:0000313" key="2">
    <source>
        <dbReference type="EMBL" id="SHM79986.1"/>
    </source>
</evidence>
<dbReference type="Proteomes" id="UP000184420">
    <property type="component" value="Unassembled WGS sequence"/>
</dbReference>
<dbReference type="AlphaFoldDB" id="A0A1M7LPN1"/>
<dbReference type="EMBL" id="FRBL01000011">
    <property type="protein sequence ID" value="SHM79986.1"/>
    <property type="molecule type" value="Genomic_DNA"/>
</dbReference>
<dbReference type="PROSITE" id="PS51186">
    <property type="entry name" value="GNAT"/>
    <property type="match status" value="1"/>
</dbReference>
<dbReference type="CDD" id="cd04301">
    <property type="entry name" value="NAT_SF"/>
    <property type="match status" value="1"/>
</dbReference>
<dbReference type="PANTHER" id="PTHR43792:SF13">
    <property type="entry name" value="ACETYLTRANSFERASE"/>
    <property type="match status" value="1"/>
</dbReference>
<evidence type="ECO:0000259" key="1">
    <source>
        <dbReference type="PROSITE" id="PS51186"/>
    </source>
</evidence>
<organism evidence="2 3">
    <name type="scientific">Chitinophaga jiangningensis</name>
    <dbReference type="NCBI Taxonomy" id="1419482"/>
    <lineage>
        <taxon>Bacteria</taxon>
        <taxon>Pseudomonadati</taxon>
        <taxon>Bacteroidota</taxon>
        <taxon>Chitinophagia</taxon>
        <taxon>Chitinophagales</taxon>
        <taxon>Chitinophagaceae</taxon>
        <taxon>Chitinophaga</taxon>
    </lineage>
</organism>
<sequence length="176" mass="20058">MFFLETERLKLIPLTHDLLQLCNQNRPEMEARLGLTTNVMKISQEYVTEIQYAMAHFWLPQTAAHPDNYFWYTNWEIVLTSCNMAIGGIGFAGAPDDKGFAEIGFMLDEHFHGQGYAAEALRAMINWAFGHEAVRHVVARTYEDNAPCRRLLLGAGFMPVAADGRLLTYRKCRPVM</sequence>
<feature type="domain" description="N-acetyltransferase" evidence="1">
    <location>
        <begin position="37"/>
        <end position="176"/>
    </location>
</feature>
<dbReference type="InterPro" id="IPR000182">
    <property type="entry name" value="GNAT_dom"/>
</dbReference>
<dbReference type="PANTHER" id="PTHR43792">
    <property type="entry name" value="GNAT FAMILY, PUTATIVE (AFU_ORTHOLOGUE AFUA_3G00765)-RELATED-RELATED"/>
    <property type="match status" value="1"/>
</dbReference>
<accession>A0A1M7LPN1</accession>
<dbReference type="GO" id="GO:0016747">
    <property type="term" value="F:acyltransferase activity, transferring groups other than amino-acyl groups"/>
    <property type="evidence" value="ECO:0007669"/>
    <property type="project" value="InterPro"/>
</dbReference>
<proteinExistence type="predicted"/>